<gene>
    <name evidence="2" type="ORF">F53441_9359</name>
</gene>
<keyword evidence="3" id="KW-1185">Reference proteome</keyword>
<dbReference type="EMBL" id="JAADJG010000416">
    <property type="protein sequence ID" value="KAF4447060.1"/>
    <property type="molecule type" value="Genomic_DNA"/>
</dbReference>
<dbReference type="OrthoDB" id="10071171at2759"/>
<name>A0A8H4NTE3_9HYPO</name>
<feature type="coiled-coil region" evidence="1">
    <location>
        <begin position="403"/>
        <end position="430"/>
    </location>
</feature>
<sequence>MDLLSERAGLANANASAYAWNREFFDRQLQKYSTENKAAVGAVASGTDLIKAFLSAPGEIDTFLGPRTYQILELEPFCAGCSMDILESGSDPRVTKPIALLDDRCRRMHHSEPPGGYKRPDLGALSATQLLRELRKWRYSCPNEADAARRLLYVVNPDCWAIMALAATASAFQVAFLAEFFYKYLGSRTSLGIHRPVRGPLIFGLEFHLQFYVWREGDEHFRDPRKKRNGTPLRQSRKLVHLKMSEENEAPVNIYEVQVSCLITGTDEDSWVAHQFVDTYYQGVTSLEQEEQNPVKPDPLTAGLYDANLPIWSPRELEPHTQGYEDFASPSDEGATSSMAQKQSKQQVLNEANMFLQQTIHCISKVIEVWDRFNRRDLNYIQDILRSDSKKSPIPPFKVVTMIEDHVDALKDLQRRAEEQKDLCAALARKLEMQIVMEDNEATARQQAGNEMIKYWTGIGLVSIPFSPMTSLKSDQS</sequence>
<keyword evidence="1" id="KW-0175">Coiled coil</keyword>
<evidence type="ECO:0000313" key="2">
    <source>
        <dbReference type="EMBL" id="KAF4447060.1"/>
    </source>
</evidence>
<organism evidence="2 3">
    <name type="scientific">Fusarium austroafricanum</name>
    <dbReference type="NCBI Taxonomy" id="2364996"/>
    <lineage>
        <taxon>Eukaryota</taxon>
        <taxon>Fungi</taxon>
        <taxon>Dikarya</taxon>
        <taxon>Ascomycota</taxon>
        <taxon>Pezizomycotina</taxon>
        <taxon>Sordariomycetes</taxon>
        <taxon>Hypocreomycetidae</taxon>
        <taxon>Hypocreales</taxon>
        <taxon>Nectriaceae</taxon>
        <taxon>Fusarium</taxon>
        <taxon>Fusarium concolor species complex</taxon>
    </lineage>
</organism>
<accession>A0A8H4NTE3</accession>
<evidence type="ECO:0000313" key="3">
    <source>
        <dbReference type="Proteomes" id="UP000605986"/>
    </source>
</evidence>
<evidence type="ECO:0000256" key="1">
    <source>
        <dbReference type="SAM" id="Coils"/>
    </source>
</evidence>
<proteinExistence type="predicted"/>
<dbReference type="AlphaFoldDB" id="A0A8H4NTE3"/>
<comment type="caution">
    <text evidence="2">The sequence shown here is derived from an EMBL/GenBank/DDBJ whole genome shotgun (WGS) entry which is preliminary data.</text>
</comment>
<reference evidence="2" key="1">
    <citation type="submission" date="2020-01" db="EMBL/GenBank/DDBJ databases">
        <title>Identification and distribution of gene clusters putatively required for synthesis of sphingolipid metabolism inhibitors in phylogenetically diverse species of the filamentous fungus Fusarium.</title>
        <authorList>
            <person name="Kim H.-S."/>
            <person name="Busman M."/>
            <person name="Brown D.W."/>
            <person name="Divon H."/>
            <person name="Uhlig S."/>
            <person name="Proctor R.H."/>
        </authorList>
    </citation>
    <scope>NUCLEOTIDE SEQUENCE</scope>
    <source>
        <strain evidence="2">NRRL 53441</strain>
    </source>
</reference>
<dbReference type="Proteomes" id="UP000605986">
    <property type="component" value="Unassembled WGS sequence"/>
</dbReference>
<protein>
    <submittedName>
        <fullName evidence="2">Putative transcription factor SEF1</fullName>
    </submittedName>
</protein>